<name>A0ACB7NVA1_9PEZI</name>
<dbReference type="EMBL" id="JAGIZQ010000007">
    <property type="protein sequence ID" value="KAH6617429.1"/>
    <property type="molecule type" value="Genomic_DNA"/>
</dbReference>
<comment type="caution">
    <text evidence="1">The sequence shown here is derived from an EMBL/GenBank/DDBJ whole genome shotgun (WGS) entry which is preliminary data.</text>
</comment>
<sequence length="884" mass="98723">MYLPLLLTNFMDPISALSLAAAAAQFIELALKVVSRLADFGANVDQAPKAFRQIMTELPLIIEGLKRIEERSREGGQGDSGSSAAVCLVINECQEVVKQLDELLDKILPSPGASSFGRGWKAVASLASDAKVEELAKSLTKYIQTLTFHQIVVSTTGPASTAAETQKPETWWLVPFDRNSSFVGREEIFKAIDTTLIVKEDVQPRAALWGLGGIGKSQIALEYCHRIRQRNLRCSIFWVNAATISRFEESYKRIAVECGLVERNESNSSDVSFLVQNWLQTTHIEPWLMVIDNVDDKDSFFYYTLPNGNTPSQCIPTCAHGSLLFTTRTSDIAFDLATPAVPIAIPQMTSQEGNQLVKERLRRAPGPLDNTTIGELLDEVEYIPLAITQAISFISKRGTTIPQYLERYRQSDATRTRMLTFEFAEHGRQIGSLESVAKTWTITFKWLRSNSPRAADLLCLLSFFQHQAIPRQLLLTPKGEAREGVAAKEQETEEMEEDGFDFEDALDTLCAFSLLDTGGSVSANVFTTHHLVQLATRWWLQNENPKEESRWALVALQSISRHFPADEMAAPTGYWSLCEGLFPHAELALAYDFRSQGLPDRQRIIDLARAKLLVATGHYLVWTSAFDEALSRLEESVALRTRHLGERDVNTLASMGQVAWFHSLIVRNPARAIPLGRRVLALRTELLGVDHEQTIDSMCDLGGALEENEEYIESETLLREAIERGTRTIGPRSLLVLNCTALLAGAVENQGRLAEAVELYRLVHEEKRDIDGPEDIRVLIAESHLASALVRRKETREEGEALMRRTLAAKQRTLGPDHFETLASAWNLILALARASKFQEALAICDAFMAACEQGPRKNNPHSAALVEMIRDWREQFEGQERCG</sequence>
<dbReference type="Proteomes" id="UP000724584">
    <property type="component" value="Unassembled WGS sequence"/>
</dbReference>
<proteinExistence type="predicted"/>
<protein>
    <submittedName>
        <fullName evidence="1">Uncharacterized protein</fullName>
    </submittedName>
</protein>
<keyword evidence="2" id="KW-1185">Reference proteome</keyword>
<evidence type="ECO:0000313" key="2">
    <source>
        <dbReference type="Proteomes" id="UP000724584"/>
    </source>
</evidence>
<evidence type="ECO:0000313" key="1">
    <source>
        <dbReference type="EMBL" id="KAH6617429.1"/>
    </source>
</evidence>
<gene>
    <name evidence="1" type="ORF">F5144DRAFT_586426</name>
</gene>
<accession>A0ACB7NVA1</accession>
<reference evidence="1 2" key="1">
    <citation type="journal article" date="2021" name="Nat. Commun.">
        <title>Genetic determinants of endophytism in the Arabidopsis root mycobiome.</title>
        <authorList>
            <person name="Mesny F."/>
            <person name="Miyauchi S."/>
            <person name="Thiergart T."/>
            <person name="Pickel B."/>
            <person name="Atanasova L."/>
            <person name="Karlsson M."/>
            <person name="Huettel B."/>
            <person name="Barry K.W."/>
            <person name="Haridas S."/>
            <person name="Chen C."/>
            <person name="Bauer D."/>
            <person name="Andreopoulos W."/>
            <person name="Pangilinan J."/>
            <person name="LaButti K."/>
            <person name="Riley R."/>
            <person name="Lipzen A."/>
            <person name="Clum A."/>
            <person name="Drula E."/>
            <person name="Henrissat B."/>
            <person name="Kohler A."/>
            <person name="Grigoriev I.V."/>
            <person name="Martin F.M."/>
            <person name="Hacquard S."/>
        </authorList>
    </citation>
    <scope>NUCLEOTIDE SEQUENCE [LARGE SCALE GENOMIC DNA]</scope>
    <source>
        <strain evidence="1 2">MPI-SDFR-AT-0079</strain>
    </source>
</reference>
<organism evidence="1 2">
    <name type="scientific">Chaetomium tenue</name>
    <dbReference type="NCBI Taxonomy" id="1854479"/>
    <lineage>
        <taxon>Eukaryota</taxon>
        <taxon>Fungi</taxon>
        <taxon>Dikarya</taxon>
        <taxon>Ascomycota</taxon>
        <taxon>Pezizomycotina</taxon>
        <taxon>Sordariomycetes</taxon>
        <taxon>Sordariomycetidae</taxon>
        <taxon>Sordariales</taxon>
        <taxon>Chaetomiaceae</taxon>
        <taxon>Chaetomium</taxon>
    </lineage>
</organism>